<dbReference type="EMBL" id="JACGCX010000001">
    <property type="protein sequence ID" value="MBA6095584.1"/>
    <property type="molecule type" value="Genomic_DNA"/>
</dbReference>
<organism evidence="1 2">
    <name type="scientific">Pseudomonas juntendi</name>
    <dbReference type="NCBI Taxonomy" id="2666183"/>
    <lineage>
        <taxon>Bacteria</taxon>
        <taxon>Pseudomonadati</taxon>
        <taxon>Pseudomonadota</taxon>
        <taxon>Gammaproteobacteria</taxon>
        <taxon>Pseudomonadales</taxon>
        <taxon>Pseudomonadaceae</taxon>
        <taxon>Pseudomonas</taxon>
    </lineage>
</organism>
<evidence type="ECO:0000313" key="2">
    <source>
        <dbReference type="Proteomes" id="UP000545074"/>
    </source>
</evidence>
<proteinExistence type="predicted"/>
<protein>
    <submittedName>
        <fullName evidence="1">Uncharacterized protein</fullName>
    </submittedName>
</protein>
<dbReference type="RefSeq" id="WP_182388653.1">
    <property type="nucleotide sequence ID" value="NZ_JACGCX010000001.1"/>
</dbReference>
<accession>A0A7W2KBR3</accession>
<sequence length="256" mass="26943">MKYGKTIRIDGVNFNNPNLPVLRDFQTLIANHAHCVGAWRLDGADPVVLDASGGVQSFSNWKTNGSPLVLGGGQAATLVDNALTGGKLARMSAAGEYRLDGYALDLTKSYTMVAVYKPDSYNVLGNVCGDLNQSDMTKTSAIFSRKNGATPAIAMFEANNTLYQNVLNESVLIAAIARHDGTAKHNYLTGVGVGLVSGASTGAAASGAMTFKVSDQALYPFLGLLDFIALFDINTAADTALQTALADYLAIRVKPV</sequence>
<dbReference type="Proteomes" id="UP000545074">
    <property type="component" value="Unassembled WGS sequence"/>
</dbReference>
<reference evidence="1 2" key="1">
    <citation type="submission" date="2020-07" db="EMBL/GenBank/DDBJ databases">
        <title>Diversity of carbapenemase encoding genes among Pseudomonas putida group clinical isolates in a tertiary Brazilian hospital.</title>
        <authorList>
            <person name="Alberto-Lei F."/>
            <person name="Nodari C.S."/>
            <person name="Streling A.P."/>
            <person name="Paulino J.T."/>
            <person name="Bessa-Neto F.O."/>
            <person name="Cayo R."/>
            <person name="Gales A.C."/>
        </authorList>
    </citation>
    <scope>NUCLEOTIDE SEQUENCE [LARGE SCALE GENOMIC DNA]</scope>
    <source>
        <strain evidence="1 2">12815</strain>
    </source>
</reference>
<evidence type="ECO:0000313" key="1">
    <source>
        <dbReference type="EMBL" id="MBA6095584.1"/>
    </source>
</evidence>
<comment type="caution">
    <text evidence="1">The sequence shown here is derived from an EMBL/GenBank/DDBJ whole genome shotgun (WGS) entry which is preliminary data.</text>
</comment>
<dbReference type="AlphaFoldDB" id="A0A7W2KBR3"/>
<gene>
    <name evidence="1" type="ORF">H4C80_00275</name>
</gene>
<name>A0A7W2KBR3_9PSED</name>